<evidence type="ECO:0000256" key="4">
    <source>
        <dbReference type="SAM" id="MobiDB-lite"/>
    </source>
</evidence>
<dbReference type="SUPFAM" id="SSF52151">
    <property type="entry name" value="FabD/lysophospholipase-like"/>
    <property type="match status" value="1"/>
</dbReference>
<dbReference type="PANTHER" id="PTHR12406">
    <property type="entry name" value="CALCIUM-INDEPENDENT PHOSPHOLIPASE A2 IPLA2 -RELATED"/>
    <property type="match status" value="1"/>
</dbReference>
<comment type="domain">
    <text evidence="3">The nitrogen atoms of the two glycine residues in the GGXR motif define the oxyanion hole, and stabilize the oxyanion that forms during the nucleophilic attack by the catalytic serine during substrate cleavage.</text>
</comment>
<feature type="active site" description="Nucleophile" evidence="2">
    <location>
        <position position="331"/>
    </location>
</feature>
<dbReference type="GO" id="GO:0005737">
    <property type="term" value="C:cytoplasm"/>
    <property type="evidence" value="ECO:0007669"/>
    <property type="project" value="TreeGrafter"/>
</dbReference>
<dbReference type="GO" id="GO:0005811">
    <property type="term" value="C:lipid droplet"/>
    <property type="evidence" value="ECO:0007669"/>
    <property type="project" value="TreeGrafter"/>
</dbReference>
<evidence type="ECO:0000256" key="2">
    <source>
        <dbReference type="PROSITE-ProRule" id="PRU01161"/>
    </source>
</evidence>
<comment type="similarity">
    <text evidence="3">Belongs to the patatin family.</text>
</comment>
<evidence type="ECO:0000256" key="1">
    <source>
        <dbReference type="ARBA" id="ARBA00023098"/>
    </source>
</evidence>
<dbReference type="PANTHER" id="PTHR12406:SF7">
    <property type="entry name" value="PATATIN-LIKE PHOSPHOLIPASE DOMAIN-CONTAINING PROTEIN 4"/>
    <property type="match status" value="1"/>
</dbReference>
<dbReference type="Pfam" id="PF01734">
    <property type="entry name" value="Patatin"/>
    <property type="match status" value="1"/>
</dbReference>
<reference evidence="6" key="1">
    <citation type="submission" date="2015-08" db="EMBL/GenBank/DDBJ databases">
        <authorList>
            <person name="Babu N.S."/>
            <person name="Beckwith C.J."/>
            <person name="Beseler K.G."/>
            <person name="Brison A."/>
            <person name="Carone J.V."/>
            <person name="Caskin T.P."/>
            <person name="Diamond M."/>
            <person name="Durham M.E."/>
            <person name="Foxe J.M."/>
            <person name="Go M."/>
            <person name="Henderson B.A."/>
            <person name="Jones I.B."/>
            <person name="McGettigan J.A."/>
            <person name="Micheletti S.J."/>
            <person name="Nasrallah M.E."/>
            <person name="Ortiz D."/>
            <person name="Piller C.R."/>
            <person name="Privatt S.R."/>
            <person name="Schneider S.L."/>
            <person name="Sharp S."/>
            <person name="Smith T.C."/>
            <person name="Stanton J.D."/>
            <person name="Ullery H.E."/>
            <person name="Wilson R.J."/>
            <person name="Serrano M.G."/>
            <person name="Buck G."/>
            <person name="Lee V."/>
            <person name="Wang Y."/>
            <person name="Carvalho R."/>
            <person name="Voegtly L."/>
            <person name="Shi R."/>
            <person name="Duckworth R."/>
            <person name="Johnson A."/>
            <person name="Loviza R."/>
            <person name="Walstead R."/>
            <person name="Shah Z."/>
            <person name="Kiflezghi M."/>
            <person name="Wade K."/>
            <person name="Ball S.L."/>
            <person name="Bradley K.W."/>
            <person name="Asai D.J."/>
            <person name="Bowman C.A."/>
            <person name="Russell D.A."/>
            <person name="Pope W.H."/>
            <person name="Jacobs-Sera D."/>
            <person name="Hendrix R.W."/>
            <person name="Hatfull G.F."/>
        </authorList>
    </citation>
    <scope>NUCLEOTIDE SEQUENCE</scope>
</reference>
<accession>A0A1D1ZZ47</accession>
<comment type="function">
    <text evidence="3">Lipolytic acyl hydrolase (LAH).</text>
</comment>
<feature type="short sequence motif" description="GXGXXG" evidence="2">
    <location>
        <begin position="300"/>
        <end position="305"/>
    </location>
</feature>
<feature type="compositionally biased region" description="Polar residues" evidence="4">
    <location>
        <begin position="18"/>
        <end position="27"/>
    </location>
</feature>
<dbReference type="EC" id="3.1.1.-" evidence="3"/>
<keyword evidence="2 3" id="KW-0442">Lipid degradation</keyword>
<dbReference type="EMBL" id="GDKF01006413">
    <property type="protein sequence ID" value="JAT72209.1"/>
    <property type="molecule type" value="Transcribed_RNA"/>
</dbReference>
<dbReference type="GO" id="GO:0016020">
    <property type="term" value="C:membrane"/>
    <property type="evidence" value="ECO:0007669"/>
    <property type="project" value="TreeGrafter"/>
</dbReference>
<feature type="region of interest" description="Disordered" evidence="4">
    <location>
        <begin position="263"/>
        <end position="286"/>
    </location>
</feature>
<dbReference type="InterPro" id="IPR002641">
    <property type="entry name" value="PNPLA_dom"/>
</dbReference>
<evidence type="ECO:0000259" key="5">
    <source>
        <dbReference type="PROSITE" id="PS51635"/>
    </source>
</evidence>
<dbReference type="GO" id="GO:0004806">
    <property type="term" value="F:triacylglycerol lipase activity"/>
    <property type="evidence" value="ECO:0007669"/>
    <property type="project" value="TreeGrafter"/>
</dbReference>
<sequence>RSCIGGSGEAGKGYAQRLHTTGSPHPSYSPTSLRAHYYVEGCLATLSFCRVWPRGSLRTDTKLLSQWLRSCPRSDMQQACPQCILERSVWFKGSPCAPKPRRRSARPSLRCQRVSYPQAVSSAPVEVGTVPEKADKGFWRRKRAQVPKSTDEVQHDAEARQLQAEPVKASKLPSQFPGSHLVARLRGQAPLTDPVAADTLEVGDGMAASPTDAEAGAGAWRWRPGARRATAPPAPAPPPPRLDHPTLQLLRRRLVERRTHLATHGLSPAAPGPATAAAPGAPADSGRRADGARLALVIEGGGMRGCVSGGALQALNELGLAPLFDVVYGSSAGAINATYFLSGQRDGVTIYHDHIAHEGFVSLKRLWRGQAAAPVLNLPYLIDHVMEGVLPLDWDAVLASRLPLKVVASSLDSLKPIVLDGFDSKEDLKTCLKASANIPEIAGGPITHRGHRLVDAAVFEAIPFRSAIADGCTHALVLCTRPRPRPRTGPMDGALEGALEAAVKRAVLSPDYMVPAWKAEYAAILADGCTADEQLAGALDGDDAAGGPPAGRPWFAGAHVYPVYPGPAAAFSPLCTDADTLRAGVAEGRAAVLRTLAPLLGDALGLCGEGDDAAALLANNIAAGGVRGLDALATL</sequence>
<feature type="compositionally biased region" description="Low complexity" evidence="4">
    <location>
        <begin position="268"/>
        <end position="283"/>
    </location>
</feature>
<dbReference type="GO" id="GO:0019433">
    <property type="term" value="P:triglyceride catabolic process"/>
    <property type="evidence" value="ECO:0007669"/>
    <property type="project" value="TreeGrafter"/>
</dbReference>
<keyword evidence="2 3" id="KW-0378">Hydrolase</keyword>
<feature type="active site" description="Proton acceptor" evidence="2">
    <location>
        <position position="455"/>
    </location>
</feature>
<organism evidence="6">
    <name type="scientific">Auxenochlorella protothecoides</name>
    <name type="common">Green microalga</name>
    <name type="synonym">Chlorella protothecoides</name>
    <dbReference type="NCBI Taxonomy" id="3075"/>
    <lineage>
        <taxon>Eukaryota</taxon>
        <taxon>Viridiplantae</taxon>
        <taxon>Chlorophyta</taxon>
        <taxon>core chlorophytes</taxon>
        <taxon>Trebouxiophyceae</taxon>
        <taxon>Chlorellales</taxon>
        <taxon>Chlorellaceae</taxon>
        <taxon>Auxenochlorella</taxon>
    </lineage>
</organism>
<dbReference type="PROSITE" id="PS51635">
    <property type="entry name" value="PNPLA"/>
    <property type="match status" value="1"/>
</dbReference>
<protein>
    <recommendedName>
        <fullName evidence="3">Patatin</fullName>
        <ecNumber evidence="3">3.1.1.-</ecNumber>
    </recommendedName>
</protein>
<name>A0A1D1ZZ47_AUXPR</name>
<evidence type="ECO:0000313" key="6">
    <source>
        <dbReference type="EMBL" id="JAT72209.1"/>
    </source>
</evidence>
<feature type="short sequence motif" description="GXSXG" evidence="2">
    <location>
        <begin position="329"/>
        <end position="333"/>
    </location>
</feature>
<dbReference type="GO" id="GO:0055088">
    <property type="term" value="P:lipid homeostasis"/>
    <property type="evidence" value="ECO:0007669"/>
    <property type="project" value="TreeGrafter"/>
</dbReference>
<feature type="region of interest" description="Disordered" evidence="4">
    <location>
        <begin position="1"/>
        <end position="27"/>
    </location>
</feature>
<keyword evidence="1 2" id="KW-0443">Lipid metabolism</keyword>
<dbReference type="AlphaFoldDB" id="A0A1D1ZZ47"/>
<dbReference type="InterPro" id="IPR016035">
    <property type="entry name" value="Acyl_Trfase/lysoPLipase"/>
</dbReference>
<gene>
    <name evidence="6" type="ORF">g.41380</name>
</gene>
<dbReference type="Gene3D" id="3.40.1090.10">
    <property type="entry name" value="Cytosolic phospholipase A2 catalytic domain"/>
    <property type="match status" value="1"/>
</dbReference>
<proteinExistence type="inferred from homology"/>
<feature type="compositionally biased region" description="Gly residues" evidence="4">
    <location>
        <begin position="1"/>
        <end position="11"/>
    </location>
</feature>
<dbReference type="InterPro" id="IPR033562">
    <property type="entry name" value="PLPL"/>
</dbReference>
<feature type="domain" description="PNPLA" evidence="5">
    <location>
        <begin position="296"/>
        <end position="468"/>
    </location>
</feature>
<evidence type="ECO:0000256" key="3">
    <source>
        <dbReference type="RuleBase" id="RU361262"/>
    </source>
</evidence>
<comment type="caution">
    <text evidence="2">Lacks conserved residue(s) required for the propagation of feature annotation.</text>
</comment>
<feature type="non-terminal residue" evidence="6">
    <location>
        <position position="1"/>
    </location>
</feature>